<feature type="domain" description="Carrier" evidence="7">
    <location>
        <begin position="4575"/>
        <end position="4650"/>
    </location>
</feature>
<dbReference type="InterPro" id="IPR000873">
    <property type="entry name" value="AMP-dep_synth/lig_dom"/>
</dbReference>
<dbReference type="NCBIfam" id="TIGR01733">
    <property type="entry name" value="AA-adenyl-dom"/>
    <property type="match status" value="4"/>
</dbReference>
<dbReference type="CDD" id="cd17652">
    <property type="entry name" value="A_NRPS_CmdD_like"/>
    <property type="match status" value="1"/>
</dbReference>
<dbReference type="SUPFAM" id="SSF52777">
    <property type="entry name" value="CoA-dependent acyltransferases"/>
    <property type="match status" value="10"/>
</dbReference>
<dbReference type="Gene3D" id="3.40.50.980">
    <property type="match status" value="6"/>
</dbReference>
<sequence>MRAQAKAPSKVADVLPLSPLQEGLLFHALFDEAAQDVYTVRFAFDLAGPLDAAALRAAAETLLERHAVLRTGFRQKKTGETVQVVARRAELPWRELDLAAEPDPAAAAERAAEADRTTRFDLTAPPLIRFTLLRLGADRHRLLVCHHHILLDGWSMPVLVRELFAAYAGAELPRVTPYRDHLAWLAGRDRDADAKAWGRVLDGLTEPTLVAPADPGRAPAEPARLEAVLDEATTTALAATARAYGLTVNTAVQGAWALVLAAHTGRQDVVFGSVVSGRPADLPGVESMVGLFINTVPVRVPLDPADTLAEALSTLRKQQTEVLGHQHGRLADIQAATGLGELFDTLAVYENYPLDPEALKLPGTGLALTGVDVRDATHYPLVLVALPGDALRLRLDHRADLVDATTARALLDRVLRALTTIATTPEALVGSVDLLSAHERDLVLRRWNDTAAQIPRLTFPELFDAAATRDRGATALVHGATELSYAEVDARANRLARLLVERGVRPEERVALVLPRSPELVIAALAVTKAGGAYLPVDPDYPADRIRFTLTDAEPVLVITAAGVDCPGTGAAHLLVDEPTDAYPADPVTDADRSAPLLPEHPAYVIYTSGSTGVPKGVVVSHAGVAAFAQSCVERFAADAGSRVLQFSSPSFDAFVLELCTAFGAGAALVVPDRGPLAGEVLAEVLAEQRVTHALIPPAALASVPPTALPHFRSLVVGGDATSAELVETWSPGRRMVNAYGPTEATVAATTSAPLAPGRVPPIGTPLHNTRVHALDAQLRPVPPGQVGELYIAGGGLARGYLARPGLTASRFVADPFGAAGERMYRTGDLVSWTPEGELVFHGRADDQVKVRGFRIELGELESALRAHPGVEQAVVVVREDRPGVRMLVGYVVAAEGATCDSDTLRAHVGTTLPDYMVPVAVVPLAAFPVTANGSKVDRAALPAPDLGRAGATRAPATEVERLLSELFAEVLGVAGVGAQDNFFDLGGDSIMSIQLVSRARRAGFVLTPKDIFTLRTVEALAAAARPVAEAVRTDPDAGTGVVPLTPIVHWLREHGGPVDSFHQSTLLRVPAGLDPVHLGTALTALLDHHDALRLRLTRAGGVVWGLEVPPRGSATANVSIVDARAADLAELVATTARAKAAELSPERGDLVRAVWFDRGAEPGRLLVLVHHLAVDGVSWRVLLPDLAAAYAAAAAGRRPELDPVGTPLRAWAEHLAAAAQDPATLAEIPYWTGVVRADEPLTPAPVRDRDTVATVRDLRVELPTAVTEALLTDVPAAFRAGVQDVLLTALAVAVADWRARRGHTSTAALLDLEGHGRHEVDGTDLSRTVGWFTALHPVRLDLDGLDTADALAGGDAAGAALKSVKEQLRAVPGHGTGHGLLRHLNPQTAALLAAGESPRLGFNYLGRFSATDADWAQAPEAAGLGGGIDPATPLPHALELTAVTEDLADGPHLTATFAWAGHLLAEDDVRELAGAWTRALTALVEHTARPGAGGATPSDFPLARLTQAELDAVLPTVPAGADLLPLSSLQAGLLFHSLYDQGADVYTVQLAVDLVGPVDATALRRAADALLARNPGLRLGFRHDGLATPVAFAPAAVTAPWREVDLTGADDATVDGLLAEDRAAGFDLGAPPLVRFTLVRLAPERHRFVLTNHHVLFDGWSMPLLAGELFALYAGQTPAAAPPPQDYLRWLAAQDRDAARRAWADVLAGVEEPTLIAPGAAGTAPGAPQRLVLRTPLAPLTAFARGRGLTLNTVVQGAWGLLLSGLTGRADVVFGATTSGRPAELPGVEAMIGLFINTLPVRVALRPDEPVAALLGRLQEQQASLLAHQYLGLTEVREVAGTTELFDTLTVFENYPLDPAAVRLPGGLRAEAARVDDSTHYPLTLIALPDGEHLTLTLDHRADVVDAEAAQAVGARLLALLALLTDAPDTPVGRVDVLTPAERERLLAASRGAERDTPADTVHQRFAAQVARTPDAVALHTAGTRITYAELDARANRLAHRLIGLGVRPQDTVALYQQRSVDLVVATLATLKAGAAYVPLDARSPRARLTAVLETTGAAALLTDRALRDDLPENSCRVLVVDDDLALAAQPATDPGAACHPDALAYAMFTSGSTGVPKGVAVTHRDVLALATDSAWDGPNQQRVLLHSPHAFDASTYELWTPLLSGREVVVAPAGELDLAELAEVIRTGGVTGLWLTAGLFRLLAEEDPGCFAGVREVWSGGDVVPAALVRKVLTANPGLVFGDGYGPTETTTFATYHRVDDPERVGQTVPIGRPLDGMRALVLDDRLRLVPHGVAGELYIGGLGVSRGYLGRPGLTAHRFVADPHGGAGQRLYRTGDVVRWTGAADRPVLEFVGRADEQVKIRGFRIELGEVEAAIAEVEGVAQVAVIVREDRPGDKRLVAYVVGTATTGALREHAAAALPEYMVPAAWVELGTLPLTANGKLDRRALPVPDLTRDKASRAPRSPREELLCGLFADVLGVPAVGIDDGFFALGGHSLLATRLVSRIRTALGIEVPVRALFEAPTVAGLVGVLDESARVRVPLVPAERGELVPASFGQRRLWFLDRLEGAESPYKIPIGLRLRGTLDVPALTAALRDVVGRHEVLRTAYPEVGGEPVQLVLDVDAAAPPVLVRELPEAELRAAVLDEVARGFDLATEGPLHVTAYRVDEQEWFLLIVLHHIAGDGWSMAPLARDLSTAYTARLAGAGPEWTDLPVQYADYAIWQRAVMGSEDDPGSQIAQQAAYWRDTLAGLPDELELPADRPRPAAPTYAGGTLLFDLDAELHAKLGALVADGQASLFMVLQAAVSALLTRLGAGTDIPLGSPIAGRTDEALDELVGFFVNTLVLRTDTSGDPTFRELLGRVRETVLGAYAHQDLPFERLVEILNPPRSMGRNPLFQTLLVLQNNRTGDLALPGLAVEVEPTGAHAAQFDLSFDFTERTADGRPAGLAGRFDYSSELFDAATAQAVLDRLTRLLRAVADDPDVRVSAVPLLGEQERARLLTEFTDTAAPLDIAGSKGIVERVRALAVSTPDATALVDDAGTCSYAELAARAGALAAELSDARTGDIAAVLSDRCALVPTAFLGVLWAGAAYTPLDPKAPAARSAGLLRDSGARWLLAAPARAEQAAALAAEAGTGVRVVVLDEDLLGRRGPLPEVRGEDDDLAYVIFTSGSTGKPKGAMVHRLGMVNHLLCKVEDLELAPGGALVQNAPLSFDISVWQMLAALAAGGTTRVVGDETAQDPDALFALTRDEHIGVLEVVPSLLRTALDAWDAGAEVPALDRLRYLVVTGETLPAPVCARWFERFPGIPLVNAYGPTECSDDVTHAVLASMADIPGTRVPIGRSIRNTRLYVLDELLNPVPLGVVGELCVGGVGVGLGYLGDPEKTARAFVDDPFEPGARLYRTGDRVRHLPDGRIEFLGRVDHQVKIRGQRIELGEVEAALRGLPGVSDAVTAVHADPAGQNRLVGYVLGLDDARGLRDALGAVLPEAMVPSVVLALAEFPLTRNGKVDRKALPAPDFGAVATGRAARTPAEHVLCAVFAEVLGVAAVGATDDFFDLGGHSLLATRLVNRVRAVLGVELPVRVLFESPTPAAVAERLTGAGGARAALTAQPRPERVPLSFTQRRLWFLNQLEPGSAAYNVPLALRLDGALDVAALRAALADVVGRHESLRTRFPEVDGEPHQLVVPAAEAAPALPVTALPAAEVGAAVAAAARRGFDLGTDLPLRADLLAVGAEEHVLVLVVHHIASDGGSAGPLARDLAAAYTARAEGRAPAWSPLPVQYADFALWQRRVLGSDTDPGSPLSAQLAHWRTALAGLPEGIELPTDRPRQATSEFASGSVELALPAELHARLDGVARAHSVSLFMVVQAALSALLTRLGAGTDIPLGSPVAGRTDEALDDLVGFFVNTLVLRADTSGDPTFAELLDRVRETDLAAFAHQDLPFERLVEELNPPRSMSRHPLFQVVLSFQGHTPVAAELPGLRITGLPVSSGGAKFDLTVHLAEHRAADGAAAGVAGRVEFRRDLFDAGSAQAIGDRLVRFLAAVADDPGLRVGAVDLLDAAEREKVVVTWNDTATTDPVLPAPALFEAQVDRTPGATAVVDGDVELTYAELDARANGLAAHLVGLGVGPERFVAVALPRSAALLTAQLAVLKAGGAYVPVDPDYPAERIAFMLDDADPTLVITGTGVELPATPAPRLLLDRLDVAPSTERRQPPALRTPAYVIFTSGSTGRPKGVVVEHYSFADYLQFAAASYDGVGGLALLHSPISFDLTVTATYVPLVTGGTVQVASFEEADDATVARLRQRPATFVKATPSHLPLLSALPPEYSPTTELLLGGELLLGELVDQWREDHPGAAVLNMYGPTETTVNCSQFRVAPGTAIGPGPLPIGGPLDNTLFYVLDDQLRLVPPGAPGELYVAGNCLARGYLNRPGMTSAKFVPDPFAADGSRMYRTGDVVRWNADGTLSFLRRVDDQVKLRGFRVELGEVEAVLAGHPAVARATAVVREDRPGDQRLVAYAVLDAPAEPGELRAHVAAGLPEYMVPSAVVVLDALPLTPNGKVDRAALPAPDLAAGTGRGPRDQRERLMTELFAEVLAVPSVSIDDGFFDLGGHSLLATRLISRVRAVFGVALGVRTLFEAPTPAELAARLDGGDERAGAFDTLLPLRGRGGRAPLFCLPPASGFGWSYAGLMRHLDPDVPIYALQSAGLAEDVPLPTTVAETAERYLADIRAVAPHGPYRLLGWSYGGVVAHEVAARLEAAGERVELLALLDSFPKTDAERAGDRVVDQRELYEAMLDLAGYDRSGLADPLDETAVVALLREQGGVLGDLDERGLTALHRVFANNTALARDFTPGTVTADALLFVAARDAVPGAVDRWTPHLRGGLSTVDVDATHNDLTQPEPLAAIGAVLARLLA</sequence>
<dbReference type="NCBIfam" id="TIGR01720">
    <property type="entry name" value="NRPS-para261"/>
    <property type="match status" value="1"/>
</dbReference>
<dbReference type="CDD" id="cd05930">
    <property type="entry name" value="A_NRPS"/>
    <property type="match status" value="2"/>
</dbReference>
<dbReference type="FunFam" id="2.30.38.10:FF:000001">
    <property type="entry name" value="Non-ribosomal peptide synthetase PvdI"/>
    <property type="match status" value="3"/>
</dbReference>
<dbReference type="Pfam" id="PF00501">
    <property type="entry name" value="AMP-binding"/>
    <property type="match status" value="4"/>
</dbReference>
<dbReference type="InterPro" id="IPR009081">
    <property type="entry name" value="PP-bd_ACP"/>
</dbReference>
<dbReference type="GO" id="GO:0043041">
    <property type="term" value="P:amino acid activation for nonribosomal peptide biosynthetic process"/>
    <property type="evidence" value="ECO:0007669"/>
    <property type="project" value="TreeGrafter"/>
</dbReference>
<dbReference type="InterPro" id="IPR020802">
    <property type="entry name" value="TesA-like"/>
</dbReference>
<dbReference type="GO" id="GO:0072330">
    <property type="term" value="P:monocarboxylic acid biosynthetic process"/>
    <property type="evidence" value="ECO:0007669"/>
    <property type="project" value="UniProtKB-ARBA"/>
</dbReference>
<evidence type="ECO:0000313" key="8">
    <source>
        <dbReference type="EMBL" id="OLR93668.1"/>
    </source>
</evidence>
<dbReference type="EMBL" id="MKQR01000009">
    <property type="protein sequence ID" value="OLR93668.1"/>
    <property type="molecule type" value="Genomic_DNA"/>
</dbReference>
<dbReference type="Gene3D" id="3.30.559.30">
    <property type="entry name" value="Nonribosomal peptide synthetase, condensation domain"/>
    <property type="match status" value="5"/>
</dbReference>
<keyword evidence="3" id="KW-0596">Phosphopantetheine</keyword>
<dbReference type="InterPro" id="IPR045851">
    <property type="entry name" value="AMP-bd_C_sf"/>
</dbReference>
<dbReference type="Pfam" id="PF00668">
    <property type="entry name" value="Condensation"/>
    <property type="match status" value="5"/>
</dbReference>
<gene>
    <name evidence="8" type="ORF">BJP25_15490</name>
</gene>
<organism evidence="8 9">
    <name type="scientific">Actinokineospora bangkokensis</name>
    <dbReference type="NCBI Taxonomy" id="1193682"/>
    <lineage>
        <taxon>Bacteria</taxon>
        <taxon>Bacillati</taxon>
        <taxon>Actinomycetota</taxon>
        <taxon>Actinomycetes</taxon>
        <taxon>Pseudonocardiales</taxon>
        <taxon>Pseudonocardiaceae</taxon>
        <taxon>Actinokineospora</taxon>
    </lineage>
</organism>
<dbReference type="Gene3D" id="3.30.559.10">
    <property type="entry name" value="Chloramphenicol acetyltransferase-like domain"/>
    <property type="match status" value="5"/>
</dbReference>
<dbReference type="GO" id="GO:0017000">
    <property type="term" value="P:antibiotic biosynthetic process"/>
    <property type="evidence" value="ECO:0007669"/>
    <property type="project" value="UniProtKB-KW"/>
</dbReference>
<evidence type="ECO:0000256" key="4">
    <source>
        <dbReference type="ARBA" id="ARBA00022553"/>
    </source>
</evidence>
<dbReference type="InterPro" id="IPR010071">
    <property type="entry name" value="AA_adenyl_dom"/>
</dbReference>
<dbReference type="Gene3D" id="3.40.50.1820">
    <property type="entry name" value="alpha/beta hydrolase"/>
    <property type="match status" value="1"/>
</dbReference>
<keyword evidence="9" id="KW-1185">Reference proteome</keyword>
<name>A0A1Q9LNS3_9PSEU</name>
<dbReference type="FunFam" id="1.10.1200.10:FF:000016">
    <property type="entry name" value="Non-ribosomal peptide synthase"/>
    <property type="match status" value="3"/>
</dbReference>
<dbReference type="InterPro" id="IPR029058">
    <property type="entry name" value="AB_hydrolase_fold"/>
</dbReference>
<evidence type="ECO:0000256" key="2">
    <source>
        <dbReference type="ARBA" id="ARBA00006432"/>
    </source>
</evidence>
<dbReference type="SUPFAM" id="SSF56801">
    <property type="entry name" value="Acetyl-CoA synthetase-like"/>
    <property type="match status" value="4"/>
</dbReference>
<dbReference type="InterPro" id="IPR001242">
    <property type="entry name" value="Condensation_dom"/>
</dbReference>
<dbReference type="Gene3D" id="3.40.50.12780">
    <property type="entry name" value="N-terminal domain of ligase-like"/>
    <property type="match status" value="1"/>
</dbReference>
<dbReference type="GO" id="GO:0031177">
    <property type="term" value="F:phosphopantetheine binding"/>
    <property type="evidence" value="ECO:0007669"/>
    <property type="project" value="InterPro"/>
</dbReference>
<dbReference type="GO" id="GO:0008610">
    <property type="term" value="P:lipid biosynthetic process"/>
    <property type="evidence" value="ECO:0007669"/>
    <property type="project" value="UniProtKB-ARBA"/>
</dbReference>
<keyword evidence="4" id="KW-0597">Phosphoprotein</keyword>
<dbReference type="PROSITE" id="PS00455">
    <property type="entry name" value="AMP_BINDING"/>
    <property type="match status" value="3"/>
</dbReference>
<dbReference type="PANTHER" id="PTHR45527:SF1">
    <property type="entry name" value="FATTY ACID SYNTHASE"/>
    <property type="match status" value="1"/>
</dbReference>
<dbReference type="PANTHER" id="PTHR45527">
    <property type="entry name" value="NONRIBOSOMAL PEPTIDE SYNTHETASE"/>
    <property type="match status" value="1"/>
</dbReference>
<dbReference type="FunFam" id="3.30.559.30:FF:000001">
    <property type="entry name" value="Non-ribosomal peptide synthetase"/>
    <property type="match status" value="1"/>
</dbReference>
<dbReference type="SMART" id="SM00823">
    <property type="entry name" value="PKS_PP"/>
    <property type="match status" value="4"/>
</dbReference>
<keyword evidence="6" id="KW-0045">Antibiotic biosynthesis</keyword>
<accession>A0A1Q9LNS3</accession>
<comment type="similarity">
    <text evidence="2">Belongs to the ATP-dependent AMP-binding enzyme family.</text>
</comment>
<dbReference type="GO" id="GO:0003824">
    <property type="term" value="F:catalytic activity"/>
    <property type="evidence" value="ECO:0007669"/>
    <property type="project" value="InterPro"/>
</dbReference>
<dbReference type="InterPro" id="IPR001031">
    <property type="entry name" value="Thioesterase"/>
</dbReference>
<dbReference type="PROSITE" id="PS50075">
    <property type="entry name" value="CARRIER"/>
    <property type="match status" value="4"/>
</dbReference>
<dbReference type="FunFam" id="3.30.300.30:FF:000010">
    <property type="entry name" value="Enterobactin synthetase component F"/>
    <property type="match status" value="3"/>
</dbReference>
<dbReference type="SUPFAM" id="SSF47336">
    <property type="entry name" value="ACP-like"/>
    <property type="match status" value="4"/>
</dbReference>
<dbReference type="CDD" id="cd19543">
    <property type="entry name" value="DCL_NRPS"/>
    <property type="match status" value="2"/>
</dbReference>
<dbReference type="SUPFAM" id="SSF53474">
    <property type="entry name" value="alpha/beta-Hydrolases"/>
    <property type="match status" value="1"/>
</dbReference>
<comment type="caution">
    <text evidence="8">The sequence shown here is derived from an EMBL/GenBank/DDBJ whole genome shotgun (WGS) entry which is preliminary data.</text>
</comment>
<dbReference type="Proteomes" id="UP000186040">
    <property type="component" value="Unassembled WGS sequence"/>
</dbReference>
<dbReference type="InterPro" id="IPR010060">
    <property type="entry name" value="NRPS_synth"/>
</dbReference>
<dbReference type="Pfam" id="PF00550">
    <property type="entry name" value="PP-binding"/>
    <property type="match status" value="4"/>
</dbReference>
<proteinExistence type="inferred from homology"/>
<evidence type="ECO:0000256" key="1">
    <source>
        <dbReference type="ARBA" id="ARBA00001957"/>
    </source>
</evidence>
<feature type="domain" description="Carrier" evidence="7">
    <location>
        <begin position="2463"/>
        <end position="2538"/>
    </location>
</feature>
<dbReference type="FunFam" id="1.10.1200.10:FF:000005">
    <property type="entry name" value="Nonribosomal peptide synthetase 1"/>
    <property type="match status" value="1"/>
</dbReference>
<dbReference type="FunFam" id="3.40.50.980:FF:000001">
    <property type="entry name" value="Non-ribosomal peptide synthetase"/>
    <property type="match status" value="3"/>
</dbReference>
<evidence type="ECO:0000256" key="6">
    <source>
        <dbReference type="ARBA" id="ARBA00023194"/>
    </source>
</evidence>
<dbReference type="FunFam" id="3.40.50.12780:FF:000012">
    <property type="entry name" value="Non-ribosomal peptide synthetase"/>
    <property type="match status" value="1"/>
</dbReference>
<evidence type="ECO:0000256" key="3">
    <source>
        <dbReference type="ARBA" id="ARBA00022450"/>
    </source>
</evidence>
<dbReference type="Pfam" id="PF13193">
    <property type="entry name" value="AMP-binding_C"/>
    <property type="match status" value="4"/>
</dbReference>
<dbReference type="STRING" id="1193682.BJP25_15490"/>
<dbReference type="InterPro" id="IPR036736">
    <property type="entry name" value="ACP-like_sf"/>
</dbReference>
<dbReference type="SMART" id="SM00824">
    <property type="entry name" value="PKS_TE"/>
    <property type="match status" value="1"/>
</dbReference>
<dbReference type="CDD" id="cd19540">
    <property type="entry name" value="LCL_NRPS-like"/>
    <property type="match status" value="2"/>
</dbReference>
<dbReference type="InterPro" id="IPR025110">
    <property type="entry name" value="AMP-bd_C"/>
</dbReference>
<dbReference type="PROSITE" id="PS00012">
    <property type="entry name" value="PHOSPHOPANTETHEINE"/>
    <property type="match status" value="4"/>
</dbReference>
<evidence type="ECO:0000313" key="9">
    <source>
        <dbReference type="Proteomes" id="UP000186040"/>
    </source>
</evidence>
<feature type="domain" description="Carrier" evidence="7">
    <location>
        <begin position="3527"/>
        <end position="3602"/>
    </location>
</feature>
<dbReference type="InterPro" id="IPR006162">
    <property type="entry name" value="Ppantetheine_attach_site"/>
</dbReference>
<comment type="cofactor">
    <cofactor evidence="1">
        <name>pantetheine 4'-phosphate</name>
        <dbReference type="ChEBI" id="CHEBI:47942"/>
    </cofactor>
</comment>
<dbReference type="NCBIfam" id="NF003417">
    <property type="entry name" value="PRK04813.1"/>
    <property type="match status" value="4"/>
</dbReference>
<evidence type="ECO:0000256" key="5">
    <source>
        <dbReference type="ARBA" id="ARBA00022737"/>
    </source>
</evidence>
<dbReference type="Gene3D" id="3.30.300.30">
    <property type="match status" value="4"/>
</dbReference>
<dbReference type="InterPro" id="IPR020845">
    <property type="entry name" value="AMP-binding_CS"/>
</dbReference>
<dbReference type="InterPro" id="IPR020806">
    <property type="entry name" value="PKS_PP-bd"/>
</dbReference>
<feature type="domain" description="Carrier" evidence="7">
    <location>
        <begin position="955"/>
        <end position="1029"/>
    </location>
</feature>
<reference evidence="8 9" key="1">
    <citation type="submission" date="2016-10" db="EMBL/GenBank/DDBJ databases">
        <title>The Draft Genome Sequence of Actinokineospora bangkokensis 44EHWT reveals the biosynthetic pathway of antifungal compounds Thailandins with unusual extender unit butylmalonyl-CoA.</title>
        <authorList>
            <person name="Greule A."/>
            <person name="Intra B."/>
            <person name="Flemming S."/>
            <person name="Rommel M.G."/>
            <person name="Panbangred W."/>
            <person name="Bechthold A."/>
        </authorList>
    </citation>
    <scope>NUCLEOTIDE SEQUENCE [LARGE SCALE GENOMIC DNA]</scope>
    <source>
        <strain evidence="8 9">44EHW</strain>
    </source>
</reference>
<dbReference type="Gene3D" id="1.10.1200.10">
    <property type="entry name" value="ACP-like"/>
    <property type="match status" value="3"/>
</dbReference>
<dbReference type="InterPro" id="IPR023213">
    <property type="entry name" value="CAT-like_dom_sf"/>
</dbReference>
<keyword evidence="5" id="KW-0677">Repeat</keyword>
<protein>
    <recommendedName>
        <fullName evidence="7">Carrier domain-containing protein</fullName>
    </recommendedName>
</protein>
<dbReference type="CDD" id="cd12117">
    <property type="entry name" value="A_NRPS_Srf_like"/>
    <property type="match status" value="1"/>
</dbReference>
<dbReference type="InterPro" id="IPR042099">
    <property type="entry name" value="ANL_N_sf"/>
</dbReference>
<dbReference type="GO" id="GO:0044550">
    <property type="term" value="P:secondary metabolite biosynthetic process"/>
    <property type="evidence" value="ECO:0007669"/>
    <property type="project" value="UniProtKB-ARBA"/>
</dbReference>
<evidence type="ECO:0000259" key="7">
    <source>
        <dbReference type="PROSITE" id="PS50075"/>
    </source>
</evidence>
<dbReference type="Pfam" id="PF00975">
    <property type="entry name" value="Thioesterase"/>
    <property type="match status" value="1"/>
</dbReference>
<dbReference type="Gene3D" id="2.30.38.10">
    <property type="entry name" value="Luciferase, Domain 3"/>
    <property type="match status" value="3"/>
</dbReference>
<dbReference type="GO" id="GO:0005829">
    <property type="term" value="C:cytosol"/>
    <property type="evidence" value="ECO:0007669"/>
    <property type="project" value="TreeGrafter"/>
</dbReference>